<accession>A0A1A8HDQ7</accession>
<protein>
    <submittedName>
        <fullName evidence="1">Ribosomal protein S6 kinase, 90kDa, polypeptide 6</fullName>
    </submittedName>
</protein>
<keyword evidence="1" id="KW-0418">Kinase</keyword>
<dbReference type="EMBL" id="HAEC01013396">
    <property type="protein sequence ID" value="SBQ81613.1"/>
    <property type="molecule type" value="Transcribed_RNA"/>
</dbReference>
<evidence type="ECO:0000313" key="1">
    <source>
        <dbReference type="EMBL" id="SBQ81613.1"/>
    </source>
</evidence>
<reference evidence="1" key="2">
    <citation type="submission" date="2016-06" db="EMBL/GenBank/DDBJ databases">
        <title>The genome of a short-lived fish provides insights into sex chromosome evolution and the genetic control of aging.</title>
        <authorList>
            <person name="Reichwald K."/>
            <person name="Felder M."/>
            <person name="Petzold A."/>
            <person name="Koch P."/>
            <person name="Groth M."/>
            <person name="Platzer M."/>
        </authorList>
    </citation>
    <scope>NUCLEOTIDE SEQUENCE</scope>
    <source>
        <tissue evidence="1">Brain</tissue>
    </source>
</reference>
<proteinExistence type="predicted"/>
<organism evidence="1">
    <name type="scientific">Nothobranchius korthausae</name>
    <dbReference type="NCBI Taxonomy" id="1143690"/>
    <lineage>
        <taxon>Eukaryota</taxon>
        <taxon>Metazoa</taxon>
        <taxon>Chordata</taxon>
        <taxon>Craniata</taxon>
        <taxon>Vertebrata</taxon>
        <taxon>Euteleostomi</taxon>
        <taxon>Actinopterygii</taxon>
        <taxon>Neopterygii</taxon>
        <taxon>Teleostei</taxon>
        <taxon>Neoteleostei</taxon>
        <taxon>Acanthomorphata</taxon>
        <taxon>Ovalentaria</taxon>
        <taxon>Atherinomorphae</taxon>
        <taxon>Cyprinodontiformes</taxon>
        <taxon>Nothobranchiidae</taxon>
        <taxon>Nothobranchius</taxon>
    </lineage>
</organism>
<feature type="non-terminal residue" evidence="1">
    <location>
        <position position="1"/>
    </location>
</feature>
<name>A0A1A8HDQ7_9TELE</name>
<dbReference type="GO" id="GO:0016301">
    <property type="term" value="F:kinase activity"/>
    <property type="evidence" value="ECO:0007669"/>
    <property type="project" value="UniProtKB-KW"/>
</dbReference>
<keyword evidence="1" id="KW-0808">Transferase</keyword>
<gene>
    <name evidence="1" type="primary">RPS6KA6</name>
</gene>
<sequence>TKLITEIVVSEKWFVTNIEPDSVFSSVEWHAASGARLKMFASRLVSVIPMDCLILI</sequence>
<dbReference type="AlphaFoldDB" id="A0A1A8HDQ7"/>
<reference evidence="1" key="1">
    <citation type="submission" date="2016-05" db="EMBL/GenBank/DDBJ databases">
        <authorList>
            <person name="Lavstsen T."/>
            <person name="Jespersen J.S."/>
        </authorList>
    </citation>
    <scope>NUCLEOTIDE SEQUENCE</scope>
    <source>
        <tissue evidence="1">Brain</tissue>
    </source>
</reference>